<evidence type="ECO:0000313" key="3">
    <source>
        <dbReference type="Proteomes" id="UP000069940"/>
    </source>
</evidence>
<dbReference type="EnsemblMetazoa" id="AALFPA23_007260.R9611">
    <property type="protein sequence ID" value="AALFPA23_007260.P9611"/>
    <property type="gene ID" value="AALFPA23_007260"/>
</dbReference>
<dbReference type="Proteomes" id="UP000069940">
    <property type="component" value="Unassembled WGS sequence"/>
</dbReference>
<reference evidence="3" key="1">
    <citation type="journal article" date="2015" name="Proc. Natl. Acad. Sci. U.S.A.">
        <title>Genome sequence of the Asian Tiger mosquito, Aedes albopictus, reveals insights into its biology, genetics, and evolution.</title>
        <authorList>
            <person name="Chen X.G."/>
            <person name="Jiang X."/>
            <person name="Gu J."/>
            <person name="Xu M."/>
            <person name="Wu Y."/>
            <person name="Deng Y."/>
            <person name="Zhang C."/>
            <person name="Bonizzoni M."/>
            <person name="Dermauw W."/>
            <person name="Vontas J."/>
            <person name="Armbruster P."/>
            <person name="Huang X."/>
            <person name="Yang Y."/>
            <person name="Zhang H."/>
            <person name="He W."/>
            <person name="Peng H."/>
            <person name="Liu Y."/>
            <person name="Wu K."/>
            <person name="Chen J."/>
            <person name="Lirakis M."/>
            <person name="Topalis P."/>
            <person name="Van Leeuwen T."/>
            <person name="Hall A.B."/>
            <person name="Jiang X."/>
            <person name="Thorpe C."/>
            <person name="Mueller R.L."/>
            <person name="Sun C."/>
            <person name="Waterhouse R.M."/>
            <person name="Yan G."/>
            <person name="Tu Z.J."/>
            <person name="Fang X."/>
            <person name="James A.A."/>
        </authorList>
    </citation>
    <scope>NUCLEOTIDE SEQUENCE [LARGE SCALE GENOMIC DNA]</scope>
    <source>
        <strain evidence="3">Foshan</strain>
    </source>
</reference>
<organism evidence="2 3">
    <name type="scientific">Aedes albopictus</name>
    <name type="common">Asian tiger mosquito</name>
    <name type="synonym">Stegomyia albopicta</name>
    <dbReference type="NCBI Taxonomy" id="7160"/>
    <lineage>
        <taxon>Eukaryota</taxon>
        <taxon>Metazoa</taxon>
        <taxon>Ecdysozoa</taxon>
        <taxon>Arthropoda</taxon>
        <taxon>Hexapoda</taxon>
        <taxon>Insecta</taxon>
        <taxon>Pterygota</taxon>
        <taxon>Neoptera</taxon>
        <taxon>Endopterygota</taxon>
        <taxon>Diptera</taxon>
        <taxon>Nematocera</taxon>
        <taxon>Culicoidea</taxon>
        <taxon>Culicidae</taxon>
        <taxon>Culicinae</taxon>
        <taxon>Aedini</taxon>
        <taxon>Aedes</taxon>
        <taxon>Stegomyia</taxon>
    </lineage>
</organism>
<accession>A0ABM1YA77</accession>
<feature type="signal peptide" evidence="1">
    <location>
        <begin position="1"/>
        <end position="21"/>
    </location>
</feature>
<dbReference type="RefSeq" id="XP_029715392.1">
    <property type="nucleotide sequence ID" value="XM_029859532.2"/>
</dbReference>
<evidence type="ECO:0000313" key="2">
    <source>
        <dbReference type="EnsemblMetazoa" id="AALFPA23_007260.P9611"/>
    </source>
</evidence>
<sequence>MLRAILVSAIVLNVSVFLVSGAPTNQVANFALPIVKNNYHHAFDLGHRFNVNQDNRQNTLRQNWQNNPEIEIIKTILYASVHLDTTVTTLLPQSAGASFGAAPSGGFSAGDVEGEMPPTSMIDPKLLCSLCGK</sequence>
<feature type="chain" id="PRO_5047081982" evidence="1">
    <location>
        <begin position="22"/>
        <end position="133"/>
    </location>
</feature>
<dbReference type="GeneID" id="115258992"/>
<keyword evidence="1" id="KW-0732">Signal</keyword>
<name>A0ABM1YA77_AEDAL</name>
<protein>
    <submittedName>
        <fullName evidence="2">Uncharacterized protein</fullName>
    </submittedName>
</protein>
<proteinExistence type="predicted"/>
<reference evidence="2" key="2">
    <citation type="submission" date="2025-05" db="UniProtKB">
        <authorList>
            <consortium name="EnsemblMetazoa"/>
        </authorList>
    </citation>
    <scope>IDENTIFICATION</scope>
    <source>
        <strain evidence="2">Foshan</strain>
    </source>
</reference>
<evidence type="ECO:0000256" key="1">
    <source>
        <dbReference type="SAM" id="SignalP"/>
    </source>
</evidence>
<keyword evidence="3" id="KW-1185">Reference proteome</keyword>